<evidence type="ECO:0000313" key="2">
    <source>
        <dbReference type="EMBL" id="MEY8041801.1"/>
    </source>
</evidence>
<sequence>MARPGRRRKIAGHGRPRTSPEQRRPWFRRMLVGAGSVLAAAGAVAGILSLHEARRANDVVLGSDLRVAEHRVTTKSDVRQVWEHVEEGAEVLRADTAAIDLVLTNRGDQPALVTEIEVVVRHVDELRVCQGAGAVGITTEYDIRIPDDLAARSVRHPVLYSLDGKSTERVLLSVGPEGRSTPTAWPTIHTVDVLLKQDSGAVLTVPDLVLVQPWQGEAALAEVVSGTLTQGHWNRQCLAENVRTIEQAVQRSGTRSPELIDLYDRLRAAGAAGPVDGIWVAALDSGPAPESAVQDLRSRLNAQVALHPDGFAYHPGPFSGPEEADRWCHRHGLASDDLCRPRYLTPTAGG</sequence>
<feature type="region of interest" description="Disordered" evidence="1">
    <location>
        <begin position="1"/>
        <end position="23"/>
    </location>
</feature>
<evidence type="ECO:0000313" key="3">
    <source>
        <dbReference type="Proteomes" id="UP001564626"/>
    </source>
</evidence>
<proteinExistence type="predicted"/>
<protein>
    <recommendedName>
        <fullName evidence="4">DUF4352 domain-containing protein</fullName>
    </recommendedName>
</protein>
<evidence type="ECO:0008006" key="4">
    <source>
        <dbReference type="Google" id="ProtNLM"/>
    </source>
</evidence>
<gene>
    <name evidence="2" type="ORF">AB8O55_20520</name>
</gene>
<dbReference type="EMBL" id="JBGEHV010000042">
    <property type="protein sequence ID" value="MEY8041801.1"/>
    <property type="molecule type" value="Genomic_DNA"/>
</dbReference>
<dbReference type="Proteomes" id="UP001564626">
    <property type="component" value="Unassembled WGS sequence"/>
</dbReference>
<reference evidence="2 3" key="1">
    <citation type="submission" date="2024-08" db="EMBL/GenBank/DDBJ databases">
        <title>Genome mining of Saccharopolyspora cebuensis PGLac3 from Nigerian medicinal plant.</title>
        <authorList>
            <person name="Ezeobiora C.E."/>
            <person name="Igbokwe N.H."/>
            <person name="Amin D.H."/>
            <person name="Mendie U.E."/>
        </authorList>
    </citation>
    <scope>NUCLEOTIDE SEQUENCE [LARGE SCALE GENOMIC DNA]</scope>
    <source>
        <strain evidence="2 3">PGLac3</strain>
    </source>
</reference>
<comment type="caution">
    <text evidence="2">The sequence shown here is derived from an EMBL/GenBank/DDBJ whole genome shotgun (WGS) entry which is preliminary data.</text>
</comment>
<organism evidence="2 3">
    <name type="scientific">Saccharopolyspora cebuensis</name>
    <dbReference type="NCBI Taxonomy" id="418759"/>
    <lineage>
        <taxon>Bacteria</taxon>
        <taxon>Bacillati</taxon>
        <taxon>Actinomycetota</taxon>
        <taxon>Actinomycetes</taxon>
        <taxon>Pseudonocardiales</taxon>
        <taxon>Pseudonocardiaceae</taxon>
        <taxon>Saccharopolyspora</taxon>
    </lineage>
</organism>
<evidence type="ECO:0000256" key="1">
    <source>
        <dbReference type="SAM" id="MobiDB-lite"/>
    </source>
</evidence>
<accession>A0ABV4CPU0</accession>
<feature type="compositionally biased region" description="Basic residues" evidence="1">
    <location>
        <begin position="1"/>
        <end position="16"/>
    </location>
</feature>
<keyword evidence="3" id="KW-1185">Reference proteome</keyword>
<dbReference type="RefSeq" id="WP_345356295.1">
    <property type="nucleotide sequence ID" value="NZ_BAABII010000002.1"/>
</dbReference>
<name>A0ABV4CPU0_9PSEU</name>